<name>A0AAX3ZX45_9CAUD</name>
<reference evidence="1 2" key="1">
    <citation type="submission" date="2023-08" db="EMBL/GenBank/DDBJ databases">
        <authorList>
            <person name="Du S."/>
            <person name="Wu Z."/>
            <person name="Wu Y."/>
            <person name="Yang M."/>
            <person name="Shao J."/>
            <person name="Liu H."/>
            <person name="Zhao Y."/>
            <person name="Zhang Z."/>
        </authorList>
    </citation>
    <scope>NUCLEOTIDE SEQUENCE [LARGE SCALE GENOMIC DNA]</scope>
</reference>
<keyword evidence="2" id="KW-1185">Reference proteome</keyword>
<proteinExistence type="predicted"/>
<dbReference type="EMBL" id="OR420755">
    <property type="protein sequence ID" value="WMM95833.1"/>
    <property type="molecule type" value="Genomic_DNA"/>
</dbReference>
<sequence>MSDDDEKEVSALLSLTLGDICQKLEDDSKEEFAFKVDFEDVQLTVWITLRKHEAIQ</sequence>
<evidence type="ECO:0000313" key="2">
    <source>
        <dbReference type="Proteomes" id="UP001302325"/>
    </source>
</evidence>
<organism evidence="1 2">
    <name type="scientific">Roseobacter phage CRP-113</name>
    <dbReference type="NCBI Taxonomy" id="3072841"/>
    <lineage>
        <taxon>Viruses</taxon>
        <taxon>Duplodnaviria</taxon>
        <taxon>Heunggongvirae</taxon>
        <taxon>Uroviricota</taxon>
        <taxon>Caudoviricetes</taxon>
        <taxon>Autographivirales</taxon>
        <taxon>Autographivirales incertae sedis</taxon>
        <taxon>Oceanidvirus</taxon>
        <taxon>Oceanidvirus CRP113</taxon>
    </lineage>
</organism>
<gene>
    <name evidence="1" type="ORF">CRP113_gp16</name>
</gene>
<dbReference type="Proteomes" id="UP001302325">
    <property type="component" value="Segment"/>
</dbReference>
<evidence type="ECO:0000313" key="1">
    <source>
        <dbReference type="EMBL" id="WMM95833.1"/>
    </source>
</evidence>
<accession>A0AAX3ZX45</accession>
<protein>
    <submittedName>
        <fullName evidence="1">Uncharacterized protein</fullName>
    </submittedName>
</protein>